<name>A0A1M6CN81_9FIRM</name>
<comment type="similarity">
    <text evidence="1 5 6">Belongs to the glutamine synthetase family.</text>
</comment>
<evidence type="ECO:0000313" key="10">
    <source>
        <dbReference type="Proteomes" id="UP000324781"/>
    </source>
</evidence>
<dbReference type="Pfam" id="PF03951">
    <property type="entry name" value="Gln-synt_N"/>
    <property type="match status" value="1"/>
</dbReference>
<feature type="domain" description="GS beta-grasp" evidence="7">
    <location>
        <begin position="15"/>
        <end position="100"/>
    </location>
</feature>
<evidence type="ECO:0000259" key="7">
    <source>
        <dbReference type="PROSITE" id="PS51986"/>
    </source>
</evidence>
<keyword evidence="3" id="KW-0547">Nucleotide-binding</keyword>
<keyword evidence="4" id="KW-0067">ATP-binding</keyword>
<protein>
    <submittedName>
        <fullName evidence="9">L-glutamine synthetase</fullName>
    </submittedName>
</protein>
<dbReference type="OrthoDB" id="9807095at2"/>
<dbReference type="PROSITE" id="PS51987">
    <property type="entry name" value="GS_CATALYTIC"/>
    <property type="match status" value="1"/>
</dbReference>
<dbReference type="Gene3D" id="3.30.590.10">
    <property type="entry name" value="Glutamine synthetase/guanido kinase, catalytic domain"/>
    <property type="match status" value="1"/>
</dbReference>
<evidence type="ECO:0000256" key="6">
    <source>
        <dbReference type="RuleBase" id="RU000384"/>
    </source>
</evidence>
<proteinExistence type="inferred from homology"/>
<dbReference type="InterPro" id="IPR008147">
    <property type="entry name" value="Gln_synt_N"/>
</dbReference>
<dbReference type="InterPro" id="IPR008146">
    <property type="entry name" value="Gln_synth_cat_dom"/>
</dbReference>
<keyword evidence="10" id="KW-1185">Reference proteome</keyword>
<dbReference type="SMART" id="SM01230">
    <property type="entry name" value="Gln-synt_C"/>
    <property type="match status" value="1"/>
</dbReference>
<evidence type="ECO:0000313" key="9">
    <source>
        <dbReference type="EMBL" id="SHI62457.1"/>
    </source>
</evidence>
<evidence type="ECO:0000256" key="2">
    <source>
        <dbReference type="ARBA" id="ARBA00022598"/>
    </source>
</evidence>
<dbReference type="GO" id="GO:0004356">
    <property type="term" value="F:glutamine synthetase activity"/>
    <property type="evidence" value="ECO:0007669"/>
    <property type="project" value="InterPro"/>
</dbReference>
<evidence type="ECO:0000256" key="3">
    <source>
        <dbReference type="ARBA" id="ARBA00022741"/>
    </source>
</evidence>
<dbReference type="Pfam" id="PF00120">
    <property type="entry name" value="Gln-synt_C"/>
    <property type="match status" value="1"/>
</dbReference>
<dbReference type="GO" id="GO:0006542">
    <property type="term" value="P:glutamine biosynthetic process"/>
    <property type="evidence" value="ECO:0007669"/>
    <property type="project" value="InterPro"/>
</dbReference>
<dbReference type="InterPro" id="IPR036651">
    <property type="entry name" value="Gln_synt_N_sf"/>
</dbReference>
<dbReference type="Gene3D" id="3.10.20.70">
    <property type="entry name" value="Glutamine synthetase, N-terminal domain"/>
    <property type="match status" value="1"/>
</dbReference>
<reference evidence="9 10" key="1">
    <citation type="submission" date="2016-11" db="EMBL/GenBank/DDBJ databases">
        <authorList>
            <person name="Varghese N."/>
            <person name="Submissions S."/>
        </authorList>
    </citation>
    <scope>NUCLEOTIDE SEQUENCE [LARGE SCALE GENOMIC DNA]</scope>
    <source>
        <strain evidence="9 10">DSM 19027</strain>
    </source>
</reference>
<dbReference type="PANTHER" id="PTHR43785">
    <property type="entry name" value="GAMMA-GLUTAMYLPUTRESCINE SYNTHETASE"/>
    <property type="match status" value="1"/>
</dbReference>
<sequence length="439" mass="49196">MTATVQEVLQFVKENDVKFIRLAFCDLLGRAKNISIMPDELPEAFENGISFDAHAINGFTDITNSDLFLVPDPTTLSVLPWRPQQGRVVRFYCNIKNPDGSVFWGDTRSILRSVLRRGEQMGFSCMVGAECEFYLFKTDDTGEPTTIPFDQGGYLDVAPLDKGENVRREICLCLEEMGIKPESSHHEQGPGQNEIDFKFSDGLSCADNLVTFKQVVKSIAARNGLFASFSPKPLPDRSGSGLHINLSLARNGFNVFRSSEKKDLKEAESFIAGILLKTPEMTAFLNPLPSSYERLGAFEAPKYVSWSPGNRSQLVRIPVATGDKMRMELRSPDPATNPYLAFALVISAGLYGIEYGLPLPDSLNVDLYRADESVTDSLERLPDSLEEALKLAAESEFVRDTLGEKVVERYIQLKQQELQELNRAVNKREHFLEHYFKVI</sequence>
<dbReference type="GO" id="GO:0005524">
    <property type="term" value="F:ATP binding"/>
    <property type="evidence" value="ECO:0007669"/>
    <property type="project" value="UniProtKB-KW"/>
</dbReference>
<accession>A0A1M6CN81</accession>
<organism evidence="9 10">
    <name type="scientific">Thermoclostridium caenicola</name>
    <dbReference type="NCBI Taxonomy" id="659425"/>
    <lineage>
        <taxon>Bacteria</taxon>
        <taxon>Bacillati</taxon>
        <taxon>Bacillota</taxon>
        <taxon>Clostridia</taxon>
        <taxon>Eubacteriales</taxon>
        <taxon>Oscillospiraceae</taxon>
        <taxon>Thermoclostridium</taxon>
    </lineage>
</organism>
<feature type="domain" description="GS catalytic" evidence="8">
    <location>
        <begin position="107"/>
        <end position="439"/>
    </location>
</feature>
<dbReference type="PROSITE" id="PS51986">
    <property type="entry name" value="GS_BETA_GRASP"/>
    <property type="match status" value="1"/>
</dbReference>
<keyword evidence="2" id="KW-0436">Ligase</keyword>
<dbReference type="SUPFAM" id="SSF55931">
    <property type="entry name" value="Glutamine synthetase/guanido kinase"/>
    <property type="match status" value="1"/>
</dbReference>
<dbReference type="PANTHER" id="PTHR43785:SF12">
    <property type="entry name" value="TYPE-1 GLUTAMINE SYNTHETASE 2"/>
    <property type="match status" value="1"/>
</dbReference>
<gene>
    <name evidence="9" type="ORF">SAMN05444373_100576</name>
</gene>
<dbReference type="AlphaFoldDB" id="A0A1M6CN81"/>
<dbReference type="SUPFAM" id="SSF54368">
    <property type="entry name" value="Glutamine synthetase, N-terminal domain"/>
    <property type="match status" value="1"/>
</dbReference>
<evidence type="ECO:0000256" key="1">
    <source>
        <dbReference type="ARBA" id="ARBA00009897"/>
    </source>
</evidence>
<dbReference type="Proteomes" id="UP000324781">
    <property type="component" value="Unassembled WGS sequence"/>
</dbReference>
<dbReference type="EMBL" id="FQZP01000005">
    <property type="protein sequence ID" value="SHI62457.1"/>
    <property type="molecule type" value="Genomic_DNA"/>
</dbReference>
<evidence type="ECO:0000259" key="8">
    <source>
        <dbReference type="PROSITE" id="PS51987"/>
    </source>
</evidence>
<dbReference type="RefSeq" id="WP_149677840.1">
    <property type="nucleotide sequence ID" value="NZ_FQZP01000005.1"/>
</dbReference>
<evidence type="ECO:0000256" key="4">
    <source>
        <dbReference type="ARBA" id="ARBA00022840"/>
    </source>
</evidence>
<evidence type="ECO:0000256" key="5">
    <source>
        <dbReference type="PROSITE-ProRule" id="PRU01330"/>
    </source>
</evidence>
<dbReference type="InterPro" id="IPR014746">
    <property type="entry name" value="Gln_synth/guanido_kin_cat_dom"/>
</dbReference>